<dbReference type="Proteomes" id="UP001056120">
    <property type="component" value="Linkage Group LG12"/>
</dbReference>
<organism evidence="1 2">
    <name type="scientific">Smallanthus sonchifolius</name>
    <dbReference type="NCBI Taxonomy" id="185202"/>
    <lineage>
        <taxon>Eukaryota</taxon>
        <taxon>Viridiplantae</taxon>
        <taxon>Streptophyta</taxon>
        <taxon>Embryophyta</taxon>
        <taxon>Tracheophyta</taxon>
        <taxon>Spermatophyta</taxon>
        <taxon>Magnoliopsida</taxon>
        <taxon>eudicotyledons</taxon>
        <taxon>Gunneridae</taxon>
        <taxon>Pentapetalae</taxon>
        <taxon>asterids</taxon>
        <taxon>campanulids</taxon>
        <taxon>Asterales</taxon>
        <taxon>Asteraceae</taxon>
        <taxon>Asteroideae</taxon>
        <taxon>Heliantheae alliance</taxon>
        <taxon>Millerieae</taxon>
        <taxon>Smallanthus</taxon>
    </lineage>
</organism>
<evidence type="ECO:0000313" key="2">
    <source>
        <dbReference type="Proteomes" id="UP001056120"/>
    </source>
</evidence>
<protein>
    <submittedName>
        <fullName evidence="1">Uncharacterized protein</fullName>
    </submittedName>
</protein>
<sequence>MCNCPVANQVKFAAGTLEGPALTWWNAQVQMLGLAMANGLPWEEFKAMMKEEYCPRDEIQKLEGEFWNLKMEGSEIELYTTRSHELATMCPHMVTPDYKRIELYIGGLVPQIQSMVTSSNPATIQQTIRLAHKFEPTKNFNQSTSSGQNQGGYAGKSPKCNKCNFHHFGFCNRCQRCGKIGHAAKDCRGELQTKQPFQQPGSTRGCFECGKEGHIRKNCPQLKKRGNGNHNPNHNKNGNGGNNGNGGGNGAKGRAFVLGSGEARYDHNVVTGKFLVNNYFASVLFDTGADRSFISKKFSNMIKGTSYLLEDKYTIEIADGQIIEATHILKGCKLELVTHTFDIDFMSVILGSFDLIVGMDWLSKNQAEIICHEKIVRIPLPSGETLSVQGERVSAVMGIISFMKAQKYLRKGHTAILALVAEQPSEEED</sequence>
<name>A0ACB9HNT1_9ASTR</name>
<dbReference type="EMBL" id="CM042029">
    <property type="protein sequence ID" value="KAI3796915.1"/>
    <property type="molecule type" value="Genomic_DNA"/>
</dbReference>
<keyword evidence="2" id="KW-1185">Reference proteome</keyword>
<comment type="caution">
    <text evidence="1">The sequence shown here is derived from an EMBL/GenBank/DDBJ whole genome shotgun (WGS) entry which is preliminary data.</text>
</comment>
<evidence type="ECO:0000313" key="1">
    <source>
        <dbReference type="EMBL" id="KAI3796915.1"/>
    </source>
</evidence>
<accession>A0ACB9HNT1</accession>
<proteinExistence type="predicted"/>
<gene>
    <name evidence="1" type="ORF">L1987_39602</name>
</gene>
<reference evidence="2" key="1">
    <citation type="journal article" date="2022" name="Mol. Ecol. Resour.">
        <title>The genomes of chicory, endive, great burdock and yacon provide insights into Asteraceae palaeo-polyploidization history and plant inulin production.</title>
        <authorList>
            <person name="Fan W."/>
            <person name="Wang S."/>
            <person name="Wang H."/>
            <person name="Wang A."/>
            <person name="Jiang F."/>
            <person name="Liu H."/>
            <person name="Zhao H."/>
            <person name="Xu D."/>
            <person name="Zhang Y."/>
        </authorList>
    </citation>
    <scope>NUCLEOTIDE SEQUENCE [LARGE SCALE GENOMIC DNA]</scope>
    <source>
        <strain evidence="2">cv. Yunnan</strain>
    </source>
</reference>
<reference evidence="1 2" key="2">
    <citation type="journal article" date="2022" name="Mol. Ecol. Resour.">
        <title>The genomes of chicory, endive, great burdock and yacon provide insights into Asteraceae paleo-polyploidization history and plant inulin production.</title>
        <authorList>
            <person name="Fan W."/>
            <person name="Wang S."/>
            <person name="Wang H."/>
            <person name="Wang A."/>
            <person name="Jiang F."/>
            <person name="Liu H."/>
            <person name="Zhao H."/>
            <person name="Xu D."/>
            <person name="Zhang Y."/>
        </authorList>
    </citation>
    <scope>NUCLEOTIDE SEQUENCE [LARGE SCALE GENOMIC DNA]</scope>
    <source>
        <strain evidence="2">cv. Yunnan</strain>
        <tissue evidence="1">Leaves</tissue>
    </source>
</reference>